<dbReference type="CDD" id="cd07377">
    <property type="entry name" value="WHTH_GntR"/>
    <property type="match status" value="1"/>
</dbReference>
<dbReference type="EMBL" id="AAOT01000014">
    <property type="protein sequence ID" value="EAR51315.1"/>
    <property type="molecule type" value="Genomic_DNA"/>
</dbReference>
<dbReference type="AlphaFoldDB" id="Q2CF12"/>
<dbReference type="PANTHER" id="PTHR43537">
    <property type="entry name" value="TRANSCRIPTIONAL REGULATOR, GNTR FAMILY"/>
    <property type="match status" value="1"/>
</dbReference>
<dbReference type="PANTHER" id="PTHR43537:SF24">
    <property type="entry name" value="GLUCONATE OPERON TRANSCRIPTIONAL REPRESSOR"/>
    <property type="match status" value="1"/>
</dbReference>
<dbReference type="GO" id="GO:0003700">
    <property type="term" value="F:DNA-binding transcription factor activity"/>
    <property type="evidence" value="ECO:0007669"/>
    <property type="project" value="InterPro"/>
</dbReference>
<dbReference type="InterPro" id="IPR011711">
    <property type="entry name" value="GntR_C"/>
</dbReference>
<evidence type="ECO:0000256" key="2">
    <source>
        <dbReference type="ARBA" id="ARBA00023125"/>
    </source>
</evidence>
<dbReference type="InterPro" id="IPR008920">
    <property type="entry name" value="TF_FadR/GntR_C"/>
</dbReference>
<dbReference type="InterPro" id="IPR036390">
    <property type="entry name" value="WH_DNA-bd_sf"/>
</dbReference>
<evidence type="ECO:0000259" key="4">
    <source>
        <dbReference type="PROSITE" id="PS50949"/>
    </source>
</evidence>
<accession>Q2CF12</accession>
<keyword evidence="6" id="KW-1185">Reference proteome</keyword>
<dbReference type="InterPro" id="IPR000524">
    <property type="entry name" value="Tscrpt_reg_HTH_GntR"/>
</dbReference>
<sequence length="225" mass="25155">MAQATQPKATQADYAYGELKRMMLDGTLQFGAQMLEAEAATRLGVSRTPVREAMIRLQQEGMVELRPRHGMRVLPVSADDMRDIYDVLTALEGKAAELVAQKRPDEAALAGLWDAVDQMERALAAEDLDGWADADERFHMLLIELTDNARLVSMVNQLRDQAHRARMATLRLRPPPEASNREHRALVEAIASGNPAEARRTHEEHRHRAKALLVNILQNLGGSYM</sequence>
<name>Q2CF12_OCEGH</name>
<feature type="domain" description="HTH gntR-type" evidence="4">
    <location>
        <begin position="9"/>
        <end position="76"/>
    </location>
</feature>
<comment type="caution">
    <text evidence="5">The sequence shown here is derived from an EMBL/GenBank/DDBJ whole genome shotgun (WGS) entry which is preliminary data.</text>
</comment>
<evidence type="ECO:0000256" key="3">
    <source>
        <dbReference type="ARBA" id="ARBA00023163"/>
    </source>
</evidence>
<dbReference type="Pfam" id="PF00392">
    <property type="entry name" value="GntR"/>
    <property type="match status" value="1"/>
</dbReference>
<keyword evidence="1" id="KW-0805">Transcription regulation</keyword>
<evidence type="ECO:0000313" key="6">
    <source>
        <dbReference type="Proteomes" id="UP000003635"/>
    </source>
</evidence>
<keyword evidence="3" id="KW-0804">Transcription</keyword>
<dbReference type="SMART" id="SM00345">
    <property type="entry name" value="HTH_GNTR"/>
    <property type="match status" value="1"/>
</dbReference>
<protein>
    <submittedName>
        <fullName evidence="5">Transcriptional regulator, GntR family protein</fullName>
    </submittedName>
</protein>
<dbReference type="HOGENOM" id="CLU_017584_5_2_5"/>
<dbReference type="Gene3D" id="1.10.10.10">
    <property type="entry name" value="Winged helix-like DNA-binding domain superfamily/Winged helix DNA-binding domain"/>
    <property type="match status" value="1"/>
</dbReference>
<dbReference type="SMART" id="SM00895">
    <property type="entry name" value="FCD"/>
    <property type="match status" value="1"/>
</dbReference>
<dbReference type="PROSITE" id="PS50949">
    <property type="entry name" value="HTH_GNTR"/>
    <property type="match status" value="1"/>
</dbReference>
<dbReference type="RefSeq" id="WP_007256845.1">
    <property type="nucleotide sequence ID" value="NZ_CH724109.1"/>
</dbReference>
<dbReference type="STRING" id="314256.OG2516_17840"/>
<dbReference type="Gene3D" id="1.20.120.530">
    <property type="entry name" value="GntR ligand-binding domain-like"/>
    <property type="match status" value="1"/>
</dbReference>
<dbReference type="PRINTS" id="PR00035">
    <property type="entry name" value="HTHGNTR"/>
</dbReference>
<dbReference type="Pfam" id="PF07729">
    <property type="entry name" value="FCD"/>
    <property type="match status" value="1"/>
</dbReference>
<dbReference type="InterPro" id="IPR036388">
    <property type="entry name" value="WH-like_DNA-bd_sf"/>
</dbReference>
<dbReference type="eggNOG" id="COG1802">
    <property type="taxonomic scope" value="Bacteria"/>
</dbReference>
<evidence type="ECO:0000313" key="5">
    <source>
        <dbReference type="EMBL" id="EAR51315.1"/>
    </source>
</evidence>
<proteinExistence type="predicted"/>
<organism evidence="5 6">
    <name type="scientific">Oceanicola granulosus (strain ATCC BAA-861 / DSM 15982 / KCTC 12143 / HTCC2516)</name>
    <dbReference type="NCBI Taxonomy" id="314256"/>
    <lineage>
        <taxon>Bacteria</taxon>
        <taxon>Pseudomonadati</taxon>
        <taxon>Pseudomonadota</taxon>
        <taxon>Alphaproteobacteria</taxon>
        <taxon>Rhodobacterales</taxon>
        <taxon>Roseobacteraceae</taxon>
        <taxon>Oceanicola</taxon>
    </lineage>
</organism>
<reference evidence="5 6" key="1">
    <citation type="journal article" date="2010" name="J. Bacteriol.">
        <title>Genome sequences of Oceanicola granulosus HTCC2516(T) and Oceanicola batsensis HTCC2597(TDelta).</title>
        <authorList>
            <person name="Thrash J.C."/>
            <person name="Cho J.C."/>
            <person name="Vergin K.L."/>
            <person name="Giovannoni S.J."/>
        </authorList>
    </citation>
    <scope>NUCLEOTIDE SEQUENCE [LARGE SCALE GENOMIC DNA]</scope>
    <source>
        <strain evidence="6">ATCC BAA-861 / DSM 15982 / KCTC 12143 / HTCC2516</strain>
    </source>
</reference>
<dbReference type="SUPFAM" id="SSF48008">
    <property type="entry name" value="GntR ligand-binding domain-like"/>
    <property type="match status" value="1"/>
</dbReference>
<dbReference type="OrthoDB" id="8638122at2"/>
<keyword evidence="2" id="KW-0238">DNA-binding</keyword>
<gene>
    <name evidence="5" type="ORF">OG2516_17840</name>
</gene>
<evidence type="ECO:0000256" key="1">
    <source>
        <dbReference type="ARBA" id="ARBA00023015"/>
    </source>
</evidence>
<dbReference type="Proteomes" id="UP000003635">
    <property type="component" value="Unassembled WGS sequence"/>
</dbReference>
<dbReference type="SUPFAM" id="SSF46785">
    <property type="entry name" value="Winged helix' DNA-binding domain"/>
    <property type="match status" value="1"/>
</dbReference>
<dbReference type="GO" id="GO:0003677">
    <property type="term" value="F:DNA binding"/>
    <property type="evidence" value="ECO:0007669"/>
    <property type="project" value="UniProtKB-KW"/>
</dbReference>